<comment type="caution">
    <text evidence="1">The sequence shown here is derived from an EMBL/GenBank/DDBJ whole genome shotgun (WGS) entry which is preliminary data.</text>
</comment>
<evidence type="ECO:0000313" key="1">
    <source>
        <dbReference type="EMBL" id="GBF58856.1"/>
    </source>
</evidence>
<protein>
    <submittedName>
        <fullName evidence="1">Uncharacterized protein</fullName>
    </submittedName>
</protein>
<proteinExistence type="predicted"/>
<dbReference type="AlphaFoldDB" id="A0A2P2ECS3"/>
<evidence type="ECO:0000313" key="2">
    <source>
        <dbReference type="Proteomes" id="UP000245086"/>
    </source>
</evidence>
<keyword evidence="2" id="KW-1185">Reference proteome</keyword>
<name>A0A2P2ECS3_9PROT</name>
<accession>A0A2P2ECS3</accession>
<sequence>MKIRFDSSHMHLEFNPDLANVCSARISFSDLGAPSGR</sequence>
<dbReference type="Proteomes" id="UP000245086">
    <property type="component" value="Unassembled WGS sequence"/>
</dbReference>
<reference evidence="1" key="1">
    <citation type="journal article" date="2018" name="Genome Announc.">
        <title>Draft Genome Sequence of "Candidatus Phycosocius bacilliformis," an Alphaproteobacterial Ectosymbiont of the Hydrocarbon-Producing Green Alga Botryococcus braunii.</title>
        <authorList>
            <person name="Tanabe Y."/>
            <person name="Yamaguchi H."/>
            <person name="Watanabe M.M."/>
        </authorList>
    </citation>
    <scope>NUCLEOTIDE SEQUENCE [LARGE SCALE GENOMIC DNA]</scope>
    <source>
        <strain evidence="1">BOTRYCO-2</strain>
    </source>
</reference>
<gene>
    <name evidence="1" type="ORF">PbB2_02545</name>
</gene>
<organism evidence="1 2">
    <name type="scientific">Candidatus Phycosocius bacilliformis</name>
    <dbReference type="NCBI Taxonomy" id="1445552"/>
    <lineage>
        <taxon>Bacteria</taxon>
        <taxon>Pseudomonadati</taxon>
        <taxon>Pseudomonadota</taxon>
        <taxon>Alphaproteobacteria</taxon>
        <taxon>Caulobacterales</taxon>
        <taxon>Caulobacterales incertae sedis</taxon>
        <taxon>Candidatus Phycosocius</taxon>
    </lineage>
</organism>
<dbReference type="EMBL" id="BFBR01000008">
    <property type="protein sequence ID" value="GBF58856.1"/>
    <property type="molecule type" value="Genomic_DNA"/>
</dbReference>